<dbReference type="InterPro" id="IPR036390">
    <property type="entry name" value="WH_DNA-bd_sf"/>
</dbReference>
<accession>A0A0P1IST1</accession>
<dbReference type="EMBL" id="CYUD01000021">
    <property type="protein sequence ID" value="CUK19073.1"/>
    <property type="molecule type" value="Genomic_DNA"/>
</dbReference>
<keyword evidence="2" id="KW-0238">DNA-binding</keyword>
<evidence type="ECO:0000313" key="5">
    <source>
        <dbReference type="EMBL" id="CUK19073.1"/>
    </source>
</evidence>
<dbReference type="SMART" id="SM00895">
    <property type="entry name" value="FCD"/>
    <property type="match status" value="1"/>
</dbReference>
<dbReference type="Pfam" id="PF07729">
    <property type="entry name" value="FCD"/>
    <property type="match status" value="1"/>
</dbReference>
<gene>
    <name evidence="5" type="primary">csiR_2</name>
    <name evidence="5" type="ORF">RUE5091_04341</name>
</gene>
<protein>
    <submittedName>
        <fullName evidence="5">Carbon starvation induced regulator</fullName>
    </submittedName>
</protein>
<feature type="domain" description="HTH gntR-type" evidence="4">
    <location>
        <begin position="6"/>
        <end position="73"/>
    </location>
</feature>
<evidence type="ECO:0000256" key="1">
    <source>
        <dbReference type="ARBA" id="ARBA00023015"/>
    </source>
</evidence>
<dbReference type="InterPro" id="IPR000524">
    <property type="entry name" value="Tscrpt_reg_HTH_GntR"/>
</dbReference>
<evidence type="ECO:0000256" key="2">
    <source>
        <dbReference type="ARBA" id="ARBA00023125"/>
    </source>
</evidence>
<reference evidence="6" key="1">
    <citation type="submission" date="2015-09" db="EMBL/GenBank/DDBJ databases">
        <authorList>
            <person name="Rodrigo-Torres L."/>
            <person name="Arahal D.R."/>
        </authorList>
    </citation>
    <scope>NUCLEOTIDE SEQUENCE [LARGE SCALE GENOMIC DNA]</scope>
    <source>
        <strain evidence="6">CECT 5091</strain>
    </source>
</reference>
<proteinExistence type="predicted"/>
<evidence type="ECO:0000313" key="6">
    <source>
        <dbReference type="Proteomes" id="UP000051260"/>
    </source>
</evidence>
<dbReference type="SMART" id="SM00345">
    <property type="entry name" value="HTH_GNTR"/>
    <property type="match status" value="1"/>
</dbReference>
<dbReference type="GO" id="GO:0003677">
    <property type="term" value="F:DNA binding"/>
    <property type="evidence" value="ECO:0007669"/>
    <property type="project" value="UniProtKB-KW"/>
</dbReference>
<dbReference type="SUPFAM" id="SSF46785">
    <property type="entry name" value="Winged helix' DNA-binding domain"/>
    <property type="match status" value="1"/>
</dbReference>
<dbReference type="AlphaFoldDB" id="A0A0P1IST1"/>
<evidence type="ECO:0000256" key="3">
    <source>
        <dbReference type="ARBA" id="ARBA00023163"/>
    </source>
</evidence>
<evidence type="ECO:0000259" key="4">
    <source>
        <dbReference type="PROSITE" id="PS50949"/>
    </source>
</evidence>
<keyword evidence="1" id="KW-0805">Transcription regulation</keyword>
<organism evidence="5 6">
    <name type="scientific">Ruegeria denitrificans</name>
    <dbReference type="NCBI Taxonomy" id="1715692"/>
    <lineage>
        <taxon>Bacteria</taxon>
        <taxon>Pseudomonadati</taxon>
        <taxon>Pseudomonadota</taxon>
        <taxon>Alphaproteobacteria</taxon>
        <taxon>Rhodobacterales</taxon>
        <taxon>Roseobacteraceae</taxon>
        <taxon>Ruegeria</taxon>
    </lineage>
</organism>
<dbReference type="RefSeq" id="WP_058283942.1">
    <property type="nucleotide sequence ID" value="NZ_CYUD01000021.1"/>
</dbReference>
<dbReference type="SUPFAM" id="SSF48008">
    <property type="entry name" value="GntR ligand-binding domain-like"/>
    <property type="match status" value="1"/>
</dbReference>
<dbReference type="GO" id="GO:0003700">
    <property type="term" value="F:DNA-binding transcription factor activity"/>
    <property type="evidence" value="ECO:0007669"/>
    <property type="project" value="InterPro"/>
</dbReference>
<name>A0A0P1IST1_9RHOB</name>
<dbReference type="Gene3D" id="1.10.10.10">
    <property type="entry name" value="Winged helix-like DNA-binding domain superfamily/Winged helix DNA-binding domain"/>
    <property type="match status" value="1"/>
</dbReference>
<keyword evidence="3" id="KW-0804">Transcription</keyword>
<dbReference type="PANTHER" id="PTHR43537">
    <property type="entry name" value="TRANSCRIPTIONAL REGULATOR, GNTR FAMILY"/>
    <property type="match status" value="1"/>
</dbReference>
<sequence length="243" mass="27317">MTQNKLSTAEQVYADLRALILNGTLRAAQNLRATALKNEYGFGLTPLREALNRLNTEHLVVSNFNQGFRVADISLSELEDLGRTRILLETAMLTEAMERGDDAWESAIVAAHYQLGKLDPPSYDADDAAMTLWEQRHEAFHEALFSTCQSPWLRRLANTIDAQRKRYHRNILLGVGEMAQSDLCNVVNARLAQIMGLQPHTELMEAVLARDIERACTLQTKHVALTSEAYLSIKKLLNEQRAA</sequence>
<dbReference type="Proteomes" id="UP000051260">
    <property type="component" value="Unassembled WGS sequence"/>
</dbReference>
<dbReference type="InterPro" id="IPR008920">
    <property type="entry name" value="TF_FadR/GntR_C"/>
</dbReference>
<dbReference type="PANTHER" id="PTHR43537:SF20">
    <property type="entry name" value="HTH-TYPE TRANSCRIPTIONAL REPRESSOR GLAR"/>
    <property type="match status" value="1"/>
</dbReference>
<dbReference type="Gene3D" id="1.20.120.530">
    <property type="entry name" value="GntR ligand-binding domain-like"/>
    <property type="match status" value="1"/>
</dbReference>
<dbReference type="InterPro" id="IPR011711">
    <property type="entry name" value="GntR_C"/>
</dbReference>
<dbReference type="Pfam" id="PF00392">
    <property type="entry name" value="GntR"/>
    <property type="match status" value="1"/>
</dbReference>
<keyword evidence="6" id="KW-1185">Reference proteome</keyword>
<dbReference type="PROSITE" id="PS50949">
    <property type="entry name" value="HTH_GNTR"/>
    <property type="match status" value="1"/>
</dbReference>
<dbReference type="InterPro" id="IPR036388">
    <property type="entry name" value="WH-like_DNA-bd_sf"/>
</dbReference>
<dbReference type="OrthoDB" id="8638122at2"/>
<dbReference type="STRING" id="1715692.RUE5091_04341"/>